<reference evidence="2" key="1">
    <citation type="journal article" date="2022" name="Int. J. Syst. Evol. Microbiol.">
        <title>Pseudomonas aegrilactucae sp. nov. and Pseudomonas morbosilactucae sp. nov., pathogens causing bacterial rot of lettuce in Japan.</title>
        <authorList>
            <person name="Sawada H."/>
            <person name="Fujikawa T."/>
            <person name="Satou M."/>
        </authorList>
    </citation>
    <scope>NUCLEOTIDE SEQUENCE</scope>
    <source>
        <strain evidence="2">0166_1</strain>
    </source>
</reference>
<dbReference type="Gene3D" id="3.40.630.30">
    <property type="match status" value="1"/>
</dbReference>
<dbReference type="AlphaFoldDB" id="A0A9E6Y212"/>
<dbReference type="PANTHER" id="PTHR43415:SF3">
    <property type="entry name" value="GNAT-FAMILY ACETYLTRANSFERASE"/>
    <property type="match status" value="1"/>
</dbReference>
<evidence type="ECO:0000313" key="3">
    <source>
        <dbReference type="Proteomes" id="UP001162834"/>
    </source>
</evidence>
<dbReference type="KEGG" id="sbae:DSM104329_05094"/>
<evidence type="ECO:0000259" key="1">
    <source>
        <dbReference type="PROSITE" id="PS51186"/>
    </source>
</evidence>
<dbReference type="SUPFAM" id="SSF55729">
    <property type="entry name" value="Acyl-CoA N-acyltransferases (Nat)"/>
    <property type="match status" value="1"/>
</dbReference>
<sequence>MTLALEPLRDEDSDTLYAWINDRELVELSATYRPVSRVEHDAWFAGIRRRDDAVIFAIREDGELVGTCQLIVAGDEAELRIRVGRPSARGRGLGTQAVRLLTARGFEELGLRRIWLQVFRANPRAIRAYEKAGFTVCGEQGPTVLMDLTAAAAAPRPAPPDGG</sequence>
<dbReference type="GO" id="GO:0016747">
    <property type="term" value="F:acyltransferase activity, transferring groups other than amino-acyl groups"/>
    <property type="evidence" value="ECO:0007669"/>
    <property type="project" value="InterPro"/>
</dbReference>
<evidence type="ECO:0000313" key="2">
    <source>
        <dbReference type="EMBL" id="UGS38664.1"/>
    </source>
</evidence>
<protein>
    <recommendedName>
        <fullName evidence="1">N-acetyltransferase domain-containing protein</fullName>
    </recommendedName>
</protein>
<dbReference type="CDD" id="cd04301">
    <property type="entry name" value="NAT_SF"/>
    <property type="match status" value="1"/>
</dbReference>
<gene>
    <name evidence="2" type="ORF">DSM104329_05094</name>
</gene>
<dbReference type="EMBL" id="CP087164">
    <property type="protein sequence ID" value="UGS38664.1"/>
    <property type="molecule type" value="Genomic_DNA"/>
</dbReference>
<dbReference type="InterPro" id="IPR000182">
    <property type="entry name" value="GNAT_dom"/>
</dbReference>
<dbReference type="Proteomes" id="UP001162834">
    <property type="component" value="Chromosome"/>
</dbReference>
<organism evidence="2 3">
    <name type="scientific">Capillimicrobium parvum</name>
    <dbReference type="NCBI Taxonomy" id="2884022"/>
    <lineage>
        <taxon>Bacteria</taxon>
        <taxon>Bacillati</taxon>
        <taxon>Actinomycetota</taxon>
        <taxon>Thermoleophilia</taxon>
        <taxon>Solirubrobacterales</taxon>
        <taxon>Capillimicrobiaceae</taxon>
        <taxon>Capillimicrobium</taxon>
    </lineage>
</organism>
<dbReference type="Pfam" id="PF13302">
    <property type="entry name" value="Acetyltransf_3"/>
    <property type="match status" value="1"/>
</dbReference>
<accession>A0A9E6Y212</accession>
<dbReference type="PROSITE" id="PS51186">
    <property type="entry name" value="GNAT"/>
    <property type="match status" value="1"/>
</dbReference>
<proteinExistence type="predicted"/>
<name>A0A9E6Y212_9ACTN</name>
<dbReference type="PANTHER" id="PTHR43415">
    <property type="entry name" value="SPERMIDINE N(1)-ACETYLTRANSFERASE"/>
    <property type="match status" value="1"/>
</dbReference>
<dbReference type="RefSeq" id="WP_259312682.1">
    <property type="nucleotide sequence ID" value="NZ_CP087164.1"/>
</dbReference>
<feature type="domain" description="N-acetyltransferase" evidence="1">
    <location>
        <begin position="3"/>
        <end position="151"/>
    </location>
</feature>
<dbReference type="InterPro" id="IPR016181">
    <property type="entry name" value="Acyl_CoA_acyltransferase"/>
</dbReference>
<keyword evidence="3" id="KW-1185">Reference proteome</keyword>